<dbReference type="EMBL" id="FLQV01003837">
    <property type="protein sequence ID" value="SBT02889.1"/>
    <property type="molecule type" value="Genomic_DNA"/>
</dbReference>
<dbReference type="Proteomes" id="UP000078546">
    <property type="component" value="Unassembled WGS sequence"/>
</dbReference>
<dbReference type="AlphaFoldDB" id="A0A1A8XG36"/>
<name>A0A1A8XG36_PLAOA</name>
<evidence type="ECO:0008006" key="5">
    <source>
        <dbReference type="Google" id="ProtNLM"/>
    </source>
</evidence>
<evidence type="ECO:0000313" key="2">
    <source>
        <dbReference type="EMBL" id="SBT02889.1"/>
    </source>
</evidence>
<organism evidence="2 3">
    <name type="scientific">Plasmodium ovale curtisi</name>
    <dbReference type="NCBI Taxonomy" id="864141"/>
    <lineage>
        <taxon>Eukaryota</taxon>
        <taxon>Sar</taxon>
        <taxon>Alveolata</taxon>
        <taxon>Apicomplexa</taxon>
        <taxon>Aconoidasida</taxon>
        <taxon>Haemosporida</taxon>
        <taxon>Plasmodiidae</taxon>
        <taxon>Plasmodium</taxon>
        <taxon>Plasmodium (Plasmodium)</taxon>
    </lineage>
</organism>
<accession>A0A1A8XG36</accession>
<evidence type="ECO:0000313" key="1">
    <source>
        <dbReference type="EMBL" id="SBS82138.1"/>
    </source>
</evidence>
<sequence>MNEQYCCTERSSNTCTCGQTTTFHDTYMFYASNESKISKNITSLNFTENKYLEEFQPEEFEKFSHVEPMLRSRLQSWNSKKSVLDKEQELLFDGSGKNNVYADNMEYHI</sequence>
<gene>
    <name evidence="2" type="ORF">POVCU1_081840</name>
    <name evidence="1" type="ORF">POVCU2_0014090</name>
</gene>
<dbReference type="Proteomes" id="UP000078560">
    <property type="component" value="Unassembled WGS sequence"/>
</dbReference>
<proteinExistence type="predicted"/>
<evidence type="ECO:0000313" key="3">
    <source>
        <dbReference type="Proteomes" id="UP000078546"/>
    </source>
</evidence>
<reference evidence="2" key="2">
    <citation type="submission" date="2016-05" db="EMBL/GenBank/DDBJ databases">
        <authorList>
            <person name="Lavstsen T."/>
            <person name="Jespersen J.S."/>
        </authorList>
    </citation>
    <scope>NUCLEOTIDE SEQUENCE [LARGE SCALE GENOMIC DNA]</scope>
</reference>
<evidence type="ECO:0000313" key="4">
    <source>
        <dbReference type="Proteomes" id="UP000078560"/>
    </source>
</evidence>
<reference evidence="3 4" key="1">
    <citation type="submission" date="2016-05" db="EMBL/GenBank/DDBJ databases">
        <authorList>
            <person name="Naeem Raeece"/>
        </authorList>
    </citation>
    <scope>NUCLEOTIDE SEQUENCE [LARGE SCALE GENOMIC DNA]</scope>
</reference>
<protein>
    <recommendedName>
        <fullName evidence="5">PIR Superfamily Protein</fullName>
    </recommendedName>
</protein>
<dbReference type="EMBL" id="FLQU01000197">
    <property type="protein sequence ID" value="SBS82138.1"/>
    <property type="molecule type" value="Genomic_DNA"/>
</dbReference>